<evidence type="ECO:0000256" key="2">
    <source>
        <dbReference type="ARBA" id="ARBA00022723"/>
    </source>
</evidence>
<evidence type="ECO:0000256" key="3">
    <source>
        <dbReference type="ARBA" id="ARBA00023004"/>
    </source>
</evidence>
<feature type="domain" description="Radical SAM core" evidence="5">
    <location>
        <begin position="146"/>
        <end position="334"/>
    </location>
</feature>
<keyword evidence="3" id="KW-0408">Iron</keyword>
<dbReference type="InterPro" id="IPR023821">
    <property type="entry name" value="rSAM_TatD-assoc"/>
</dbReference>
<evidence type="ECO:0000313" key="7">
    <source>
        <dbReference type="Proteomes" id="UP000010866"/>
    </source>
</evidence>
<dbReference type="STRING" id="867904.Metho_1578"/>
<dbReference type="GO" id="GO:0046872">
    <property type="term" value="F:metal ion binding"/>
    <property type="evidence" value="ECO:0007669"/>
    <property type="project" value="UniProtKB-KW"/>
</dbReference>
<dbReference type="SFLD" id="SFLDS00029">
    <property type="entry name" value="Radical_SAM"/>
    <property type="match status" value="1"/>
</dbReference>
<dbReference type="NCBIfam" id="TIGR04038">
    <property type="entry name" value="tatD_link_rSAM"/>
    <property type="match status" value="1"/>
</dbReference>
<dbReference type="AlphaFoldDB" id="L0KXE2"/>
<dbReference type="InterPro" id="IPR009288">
    <property type="entry name" value="AIG2-like_dom"/>
</dbReference>
<evidence type="ECO:0000259" key="5">
    <source>
        <dbReference type="PROSITE" id="PS51918"/>
    </source>
</evidence>
<keyword evidence="7" id="KW-1185">Reference proteome</keyword>
<proteinExistence type="predicted"/>
<dbReference type="PROSITE" id="PS51918">
    <property type="entry name" value="RADICAL_SAM"/>
    <property type="match status" value="1"/>
</dbReference>
<dbReference type="SFLD" id="SFLDG01111">
    <property type="entry name" value="Uncharacterised_Radical_SAM_Su"/>
    <property type="match status" value="1"/>
</dbReference>
<dbReference type="Pfam" id="PF06094">
    <property type="entry name" value="GGACT"/>
    <property type="match status" value="1"/>
</dbReference>
<dbReference type="SUPFAM" id="SSF110857">
    <property type="entry name" value="Gamma-glutamyl cyclotransferase-like"/>
    <property type="match status" value="1"/>
</dbReference>
<dbReference type="InterPro" id="IPR007197">
    <property type="entry name" value="rSAM"/>
</dbReference>
<dbReference type="CDD" id="cd06661">
    <property type="entry name" value="GGCT_like"/>
    <property type="match status" value="1"/>
</dbReference>
<dbReference type="InterPro" id="IPR013024">
    <property type="entry name" value="GGCT-like"/>
</dbReference>
<accession>L0KXE2</accession>
<dbReference type="OrthoDB" id="5620at2157"/>
<protein>
    <submittedName>
        <fullName evidence="6">Radical SAM protein, TatD family-associated</fullName>
    </submittedName>
</protein>
<gene>
    <name evidence="6" type="ordered locus">Metho_1578</name>
</gene>
<evidence type="ECO:0000256" key="4">
    <source>
        <dbReference type="ARBA" id="ARBA00023014"/>
    </source>
</evidence>
<evidence type="ECO:0000256" key="1">
    <source>
        <dbReference type="ARBA" id="ARBA00022691"/>
    </source>
</evidence>
<dbReference type="GeneID" id="90047876"/>
<dbReference type="EMBL" id="CP003362">
    <property type="protein sequence ID" value="AGB49776.1"/>
    <property type="molecule type" value="Genomic_DNA"/>
</dbReference>
<reference evidence="7" key="1">
    <citation type="submission" date="2012-02" db="EMBL/GenBank/DDBJ databases">
        <title>Complete sequence of chromosome of Methanomethylovorans hollandica DSM 15978.</title>
        <authorList>
            <person name="Lucas S."/>
            <person name="Copeland A."/>
            <person name="Lapidus A."/>
            <person name="Glavina del Rio T."/>
            <person name="Dalin E."/>
            <person name="Tice H."/>
            <person name="Bruce D."/>
            <person name="Goodwin L."/>
            <person name="Pitluck S."/>
            <person name="Peters L."/>
            <person name="Mikhailova N."/>
            <person name="Held B."/>
            <person name="Kyrpides N."/>
            <person name="Mavromatis K."/>
            <person name="Ivanova N."/>
            <person name="Brettin T."/>
            <person name="Detter J.C."/>
            <person name="Han C."/>
            <person name="Larimer F."/>
            <person name="Land M."/>
            <person name="Hauser L."/>
            <person name="Markowitz V."/>
            <person name="Cheng J.-F."/>
            <person name="Hugenholtz P."/>
            <person name="Woyke T."/>
            <person name="Wu D."/>
            <person name="Spring S."/>
            <person name="Schroeder M."/>
            <person name="Brambilla E."/>
            <person name="Klenk H.-P."/>
            <person name="Eisen J.A."/>
        </authorList>
    </citation>
    <scope>NUCLEOTIDE SEQUENCE [LARGE SCALE GENOMIC DNA]</scope>
    <source>
        <strain evidence="7">DSM 15978 / NBRC 107637 / DMS1</strain>
    </source>
</reference>
<dbReference type="Gene3D" id="3.10.490.10">
    <property type="entry name" value="Gamma-glutamyl cyclotransferase-like"/>
    <property type="match status" value="1"/>
</dbReference>
<dbReference type="InterPro" id="IPR013785">
    <property type="entry name" value="Aldolase_TIM"/>
</dbReference>
<evidence type="ECO:0000313" key="6">
    <source>
        <dbReference type="EMBL" id="AGB49776.1"/>
    </source>
</evidence>
<keyword evidence="1" id="KW-0949">S-adenosyl-L-methionine</keyword>
<dbReference type="InterPro" id="IPR036568">
    <property type="entry name" value="GGCT-like_sf"/>
</dbReference>
<dbReference type="PANTHER" id="PTHR11228:SF7">
    <property type="entry name" value="PQQA PEPTIDE CYCLASE"/>
    <property type="match status" value="1"/>
</dbReference>
<dbReference type="PANTHER" id="PTHR11228">
    <property type="entry name" value="RADICAL SAM DOMAIN PROTEIN"/>
    <property type="match status" value="1"/>
</dbReference>
<keyword evidence="2" id="KW-0479">Metal-binding</keyword>
<dbReference type="Pfam" id="PF04055">
    <property type="entry name" value="Radical_SAM"/>
    <property type="match status" value="1"/>
</dbReference>
<dbReference type="InterPro" id="IPR050377">
    <property type="entry name" value="Radical_SAM_PqqE_MftC-like"/>
</dbReference>
<dbReference type="SUPFAM" id="SSF102114">
    <property type="entry name" value="Radical SAM enzymes"/>
    <property type="match status" value="1"/>
</dbReference>
<sequence length="334" mass="37843">MYLFVYGTLKREGVSHQLMESATFVCKTRTSQKYGLIDLGPFPGVLYDLRISLITGEIYNINTELLCKLDDHEGEWYFRSEVEMENGITAQMYFLKDIPSSMKNRSFVIPSGTWEDEMGENTRGVKERILYGKNDLAQGHKDTIAYEVHSNLYLNITNRCSARCTFCIRDISDVVYGYDLWLSREPTLEDMISHLSELDLDKYKEIVFTGFGEPTARLSVLLRITAWLHEQGIKVRLDTNGHAALINPDIDVVKELKQAGMAAVSVSLNAQTEELYEKLCRPVFSGSYQAMLTFARQCIAAGISTRMTVVKVPEIDIDACKKIAKDMGASFFAR</sequence>
<dbReference type="KEGG" id="mhz:Metho_1578"/>
<dbReference type="CDD" id="cd01335">
    <property type="entry name" value="Radical_SAM"/>
    <property type="match status" value="1"/>
</dbReference>
<name>L0KXE2_METHD</name>
<dbReference type="Proteomes" id="UP000010866">
    <property type="component" value="Chromosome"/>
</dbReference>
<dbReference type="SFLD" id="SFLDG01067">
    <property type="entry name" value="SPASM/twitch_domain_containing"/>
    <property type="match status" value="1"/>
</dbReference>
<keyword evidence="4" id="KW-0411">Iron-sulfur</keyword>
<dbReference type="HOGENOM" id="CLU_830577_0_0_2"/>
<dbReference type="RefSeq" id="WP_015324941.1">
    <property type="nucleotide sequence ID" value="NC_019977.1"/>
</dbReference>
<dbReference type="Gene3D" id="3.20.20.70">
    <property type="entry name" value="Aldolase class I"/>
    <property type="match status" value="1"/>
</dbReference>
<organism evidence="6 7">
    <name type="scientific">Methanomethylovorans hollandica (strain DSM 15978 / NBRC 107637 / DMS1)</name>
    <dbReference type="NCBI Taxonomy" id="867904"/>
    <lineage>
        <taxon>Archaea</taxon>
        <taxon>Methanobacteriati</taxon>
        <taxon>Methanobacteriota</taxon>
        <taxon>Stenosarchaea group</taxon>
        <taxon>Methanomicrobia</taxon>
        <taxon>Methanosarcinales</taxon>
        <taxon>Methanosarcinaceae</taxon>
        <taxon>Methanomethylovorans</taxon>
    </lineage>
</organism>
<dbReference type="InterPro" id="IPR058240">
    <property type="entry name" value="rSAM_sf"/>
</dbReference>
<dbReference type="GO" id="GO:0051536">
    <property type="term" value="F:iron-sulfur cluster binding"/>
    <property type="evidence" value="ECO:0007669"/>
    <property type="project" value="UniProtKB-KW"/>
</dbReference>
<dbReference type="GO" id="GO:0003824">
    <property type="term" value="F:catalytic activity"/>
    <property type="evidence" value="ECO:0007669"/>
    <property type="project" value="InterPro"/>
</dbReference>